<organism evidence="1 2">
    <name type="scientific">Tolypocladium ophioglossoides (strain CBS 100239)</name>
    <name type="common">Snaketongue truffleclub</name>
    <name type="synonym">Elaphocordyceps ophioglossoides</name>
    <dbReference type="NCBI Taxonomy" id="1163406"/>
    <lineage>
        <taxon>Eukaryota</taxon>
        <taxon>Fungi</taxon>
        <taxon>Dikarya</taxon>
        <taxon>Ascomycota</taxon>
        <taxon>Pezizomycotina</taxon>
        <taxon>Sordariomycetes</taxon>
        <taxon>Hypocreomycetidae</taxon>
        <taxon>Hypocreales</taxon>
        <taxon>Ophiocordycipitaceae</taxon>
        <taxon>Tolypocladium</taxon>
    </lineage>
</organism>
<keyword evidence="2" id="KW-1185">Reference proteome</keyword>
<accession>A0A0L0N7L6</accession>
<dbReference type="AlphaFoldDB" id="A0A0L0N7L6"/>
<dbReference type="EMBL" id="LFRF01000015">
    <property type="protein sequence ID" value="KND90031.1"/>
    <property type="molecule type" value="Genomic_DNA"/>
</dbReference>
<proteinExistence type="predicted"/>
<evidence type="ECO:0000313" key="1">
    <source>
        <dbReference type="EMBL" id="KND90031.1"/>
    </source>
</evidence>
<feature type="non-terminal residue" evidence="1">
    <location>
        <position position="63"/>
    </location>
</feature>
<dbReference type="Proteomes" id="UP000036947">
    <property type="component" value="Unassembled WGS sequence"/>
</dbReference>
<sequence length="63" mass="6850">MHLQTPVLNLGPQCCFIASPEARTRFGAHSTLVGCMTSPGGLSMLRLEQPHPRGRSESYHVST</sequence>
<comment type="caution">
    <text evidence="1">The sequence shown here is derived from an EMBL/GenBank/DDBJ whole genome shotgun (WGS) entry which is preliminary data.</text>
</comment>
<name>A0A0L0N7L6_TOLOC</name>
<gene>
    <name evidence="1" type="ORF">TOPH_05375</name>
</gene>
<protein>
    <submittedName>
        <fullName evidence="1">Uncharacterized protein</fullName>
    </submittedName>
</protein>
<evidence type="ECO:0000313" key="2">
    <source>
        <dbReference type="Proteomes" id="UP000036947"/>
    </source>
</evidence>
<reference evidence="1 2" key="1">
    <citation type="journal article" date="2015" name="BMC Genomics">
        <title>The genome of the truffle-parasite Tolypocladium ophioglossoides and the evolution of antifungal peptaibiotics.</title>
        <authorList>
            <person name="Quandt C.A."/>
            <person name="Bushley K.E."/>
            <person name="Spatafora J.W."/>
        </authorList>
    </citation>
    <scope>NUCLEOTIDE SEQUENCE [LARGE SCALE GENOMIC DNA]</scope>
    <source>
        <strain evidence="1 2">CBS 100239</strain>
    </source>
</reference>